<evidence type="ECO:0000313" key="2">
    <source>
        <dbReference type="Proteomes" id="UP000257004"/>
    </source>
</evidence>
<reference evidence="1 2" key="1">
    <citation type="submission" date="2018-07" db="EMBL/GenBank/DDBJ databases">
        <title>Genomic Encyclopedia of Archaeal and Bacterial Type Strains, Phase II (KMG-II): from individual species to whole genera.</title>
        <authorList>
            <person name="Goeker M."/>
        </authorList>
    </citation>
    <scope>NUCLEOTIDE SEQUENCE [LARGE SCALE GENOMIC DNA]</scope>
    <source>
        <strain evidence="1 2">DSM 25795</strain>
    </source>
</reference>
<comment type="caution">
    <text evidence="1">The sequence shown here is derived from an EMBL/GenBank/DDBJ whole genome shotgun (WGS) entry which is preliminary data.</text>
</comment>
<accession>A0A3D9G171</accession>
<gene>
    <name evidence="1" type="ORF">BD847_0886</name>
</gene>
<dbReference type="OrthoDB" id="1369307at2"/>
<dbReference type="AlphaFoldDB" id="A0A3D9G171"/>
<sequence>MKRNVNISGLVLQILQDNRGRLFKLDELVQIIYPSDGKGQEKENQAIILDILIFLDDQKMLVLDFETDESSIPL</sequence>
<organism evidence="1 2">
    <name type="scientific">Flavobacterium cutihirudinis</name>
    <dbReference type="NCBI Taxonomy" id="1265740"/>
    <lineage>
        <taxon>Bacteria</taxon>
        <taxon>Pseudomonadati</taxon>
        <taxon>Bacteroidota</taxon>
        <taxon>Flavobacteriia</taxon>
        <taxon>Flavobacteriales</taxon>
        <taxon>Flavobacteriaceae</taxon>
        <taxon>Flavobacterium</taxon>
    </lineage>
</organism>
<dbReference type="Proteomes" id="UP000257004">
    <property type="component" value="Unassembled WGS sequence"/>
</dbReference>
<keyword evidence="2" id="KW-1185">Reference proteome</keyword>
<proteinExistence type="predicted"/>
<evidence type="ECO:0000313" key="1">
    <source>
        <dbReference type="EMBL" id="RED26955.1"/>
    </source>
</evidence>
<dbReference type="RefSeq" id="WP_115887021.1">
    <property type="nucleotide sequence ID" value="NZ_QRDQ01000007.1"/>
</dbReference>
<dbReference type="EMBL" id="QRDQ01000007">
    <property type="protein sequence ID" value="RED26955.1"/>
    <property type="molecule type" value="Genomic_DNA"/>
</dbReference>
<name>A0A3D9G171_9FLAO</name>
<protein>
    <submittedName>
        <fullName evidence="1">Uncharacterized protein</fullName>
    </submittedName>
</protein>